<dbReference type="Pfam" id="PF13432">
    <property type="entry name" value="TPR_16"/>
    <property type="match status" value="2"/>
</dbReference>
<dbReference type="Pfam" id="PF14559">
    <property type="entry name" value="TPR_19"/>
    <property type="match status" value="1"/>
</dbReference>
<dbReference type="PANTHER" id="PTHR44858:SF1">
    <property type="entry name" value="UDP-N-ACETYLGLUCOSAMINE--PEPTIDE N-ACETYLGLUCOSAMINYLTRANSFERASE SPINDLY-RELATED"/>
    <property type="match status" value="1"/>
</dbReference>
<evidence type="ECO:0000313" key="7">
    <source>
        <dbReference type="Proteomes" id="UP001501358"/>
    </source>
</evidence>
<dbReference type="Gene3D" id="3.40.50.300">
    <property type="entry name" value="P-loop containing nucleotide triphosphate hydrolases"/>
    <property type="match status" value="1"/>
</dbReference>
<evidence type="ECO:0000256" key="4">
    <source>
        <dbReference type="SAM" id="MobiDB-lite"/>
    </source>
</evidence>
<dbReference type="InterPro" id="IPR041664">
    <property type="entry name" value="AAA_16"/>
</dbReference>
<evidence type="ECO:0000256" key="1">
    <source>
        <dbReference type="ARBA" id="ARBA00022737"/>
    </source>
</evidence>
<dbReference type="Pfam" id="PF07719">
    <property type="entry name" value="TPR_2"/>
    <property type="match status" value="1"/>
</dbReference>
<feature type="domain" description="Orc1-like AAA ATPase" evidence="5">
    <location>
        <begin position="30"/>
        <end position="92"/>
    </location>
</feature>
<dbReference type="SUPFAM" id="SSF52540">
    <property type="entry name" value="P-loop containing nucleoside triphosphate hydrolases"/>
    <property type="match status" value="1"/>
</dbReference>
<dbReference type="InterPro" id="IPR011990">
    <property type="entry name" value="TPR-like_helical_dom_sf"/>
</dbReference>
<feature type="repeat" description="TPR" evidence="3">
    <location>
        <begin position="670"/>
        <end position="703"/>
    </location>
</feature>
<evidence type="ECO:0000259" key="5">
    <source>
        <dbReference type="Pfam" id="PF13191"/>
    </source>
</evidence>
<comment type="caution">
    <text evidence="6">The sequence shown here is derived from an EMBL/GenBank/DDBJ whole genome shotgun (WGS) entry which is preliminary data.</text>
</comment>
<feature type="region of interest" description="Disordered" evidence="4">
    <location>
        <begin position="332"/>
        <end position="355"/>
    </location>
</feature>
<feature type="region of interest" description="Disordered" evidence="4">
    <location>
        <begin position="1"/>
        <end position="27"/>
    </location>
</feature>
<dbReference type="SMART" id="SM00028">
    <property type="entry name" value="TPR"/>
    <property type="match status" value="10"/>
</dbReference>
<keyword evidence="2 3" id="KW-0802">TPR repeat</keyword>
<gene>
    <name evidence="6" type="ORF">GCM10010406_23010</name>
</gene>
<feature type="repeat" description="TPR" evidence="3">
    <location>
        <begin position="636"/>
        <end position="669"/>
    </location>
</feature>
<reference evidence="6 7" key="1">
    <citation type="journal article" date="2019" name="Int. J. Syst. Evol. Microbiol.">
        <title>The Global Catalogue of Microorganisms (GCM) 10K type strain sequencing project: providing services to taxonomists for standard genome sequencing and annotation.</title>
        <authorList>
            <consortium name="The Broad Institute Genomics Platform"/>
            <consortium name="The Broad Institute Genome Sequencing Center for Infectious Disease"/>
            <person name="Wu L."/>
            <person name="Ma J."/>
        </authorList>
    </citation>
    <scope>NUCLEOTIDE SEQUENCE [LARGE SCALE GENOMIC DNA]</scope>
    <source>
        <strain evidence="6 7">JCM 6307</strain>
    </source>
</reference>
<feature type="repeat" description="TPR" evidence="3">
    <location>
        <begin position="738"/>
        <end position="771"/>
    </location>
</feature>
<keyword evidence="1" id="KW-0677">Repeat</keyword>
<accession>A0ABN3LQE7</accession>
<dbReference type="EMBL" id="BAAATA010000010">
    <property type="protein sequence ID" value="GAA2486234.1"/>
    <property type="molecule type" value="Genomic_DNA"/>
</dbReference>
<dbReference type="Proteomes" id="UP001501358">
    <property type="component" value="Unassembled WGS sequence"/>
</dbReference>
<evidence type="ECO:0000313" key="6">
    <source>
        <dbReference type="EMBL" id="GAA2486234.1"/>
    </source>
</evidence>
<evidence type="ECO:0000256" key="3">
    <source>
        <dbReference type="PROSITE-ProRule" id="PRU00339"/>
    </source>
</evidence>
<feature type="repeat" description="TPR" evidence="3">
    <location>
        <begin position="602"/>
        <end position="635"/>
    </location>
</feature>
<feature type="repeat" description="TPR" evidence="3">
    <location>
        <begin position="840"/>
        <end position="873"/>
    </location>
</feature>
<dbReference type="InterPro" id="IPR050498">
    <property type="entry name" value="Ycf3"/>
</dbReference>
<dbReference type="PANTHER" id="PTHR44858">
    <property type="entry name" value="TETRATRICOPEPTIDE REPEAT PROTEIN 6"/>
    <property type="match status" value="1"/>
</dbReference>
<dbReference type="InterPro" id="IPR019734">
    <property type="entry name" value="TPR_rpt"/>
</dbReference>
<dbReference type="SUPFAM" id="SSF48452">
    <property type="entry name" value="TPR-like"/>
    <property type="match status" value="2"/>
</dbReference>
<dbReference type="PROSITE" id="PS50005">
    <property type="entry name" value="TPR"/>
    <property type="match status" value="7"/>
</dbReference>
<name>A0ABN3LQE7_9ACTN</name>
<dbReference type="InterPro" id="IPR013105">
    <property type="entry name" value="TPR_2"/>
</dbReference>
<feature type="repeat" description="TPR" evidence="3">
    <location>
        <begin position="772"/>
        <end position="805"/>
    </location>
</feature>
<dbReference type="Pfam" id="PF13191">
    <property type="entry name" value="AAA_16"/>
    <property type="match status" value="1"/>
</dbReference>
<dbReference type="InterPro" id="IPR027417">
    <property type="entry name" value="P-loop_NTPase"/>
</dbReference>
<organism evidence="6 7">
    <name type="scientific">Streptomyces thermolineatus</name>
    <dbReference type="NCBI Taxonomy" id="44033"/>
    <lineage>
        <taxon>Bacteria</taxon>
        <taxon>Bacillati</taxon>
        <taxon>Actinomycetota</taxon>
        <taxon>Actinomycetes</taxon>
        <taxon>Kitasatosporales</taxon>
        <taxon>Streptomycetaceae</taxon>
        <taxon>Streptomyces</taxon>
    </lineage>
</organism>
<dbReference type="Gene3D" id="1.25.40.10">
    <property type="entry name" value="Tetratricopeptide repeat domain"/>
    <property type="match status" value="4"/>
</dbReference>
<sequence length="1031" mass="112265">MSGCSFRGESQVAGRDPSWQEPLRRHGDGFVGRREEIAAFEKALRRSPEEAEPVLFRVHGPAGVGKTALLRRMESAARRARAATVYVDGPVADAVGAMAAVGEQLAQQGLPLKGFQERLAVYRRLRHESVAGVFGTGADRAAVTVPGTAGAGLPGPRLTPGTGAFVRAADPEQVVAWVDRVKARFGSRLRSYEDVRLVLSPLQVLTPVFLEELTEAVRGRPWTVWFFDAGEHAGPTPDAWLHDVLVAGRYGRPPANVLAVTAGRSRPDAQRRGDRTGPVVDLPLEVFTEAEVRELQAAAGTTGARAVEAVLALSGRLPVLVSALVTCCPTAPAADDHSAGTAAADRPVGPVRVGDPGRATAEQCLARETDPVRRAAVLACALPREWDEDVYRAAVAEEAAPLFDRLRRLPFVTGRAGRHRYHEVVRTAVLRLHREQSPDLWREQHTRLADAFRQWRERLEDGTAQDGGRWQDERRRGHRLEETYHRLCADPRAALPRALRELPDAYGHGAPTLRRWAEALLQAGRDADAPAAGDWGQRILTALEDPLPGVAALTLLLDGDALGTPGRALAHLLRARDHRNAGHYEQALADYRAAVALDPEARRAHHGRGVTHVLVGRYDDALADFDRVLELAPDDARALADRAEIHRQAHRYDEALADYDRAVGLAPADAWILAGRGQARQAAGRHDDALADFDRALELDPGDFWALADRAETHRLAGRHDAALADYDRAFELDSRNARAAAGRGETHRLTGRYDAALADFDTALELDPHDAWALANRGQVHQAMGRYDAALTDYDLAVETDPYDLWPLVNRAETHRLAGRYDDALADYDLAVETDPYDAWAAAGRGETHRLTGRYDAALADFDTALELDPDDAWALAGRSRTHRATGRYNAALSDARRVVAVDPDDGWSHYEEGLTLRAMARPGWEQCLARAVERFARDAAGAGPGPSTGEAATEEAATAEGGLFVSHCALSSWEEADRHLTRFLAAAPHRGQVGEVLTDLDALAQAIASATEHLRPFRHRLEEALAALP</sequence>
<feature type="repeat" description="TPR" evidence="3">
    <location>
        <begin position="568"/>
        <end position="601"/>
    </location>
</feature>
<protein>
    <submittedName>
        <fullName evidence="6">Tetratricopeptide repeat protein</fullName>
    </submittedName>
</protein>
<proteinExistence type="predicted"/>
<evidence type="ECO:0000256" key="2">
    <source>
        <dbReference type="ARBA" id="ARBA00022803"/>
    </source>
</evidence>
<keyword evidence="7" id="KW-1185">Reference proteome</keyword>
<dbReference type="Pfam" id="PF13414">
    <property type="entry name" value="TPR_11"/>
    <property type="match status" value="1"/>
</dbReference>